<evidence type="ECO:0000256" key="1">
    <source>
        <dbReference type="SAM" id="MobiDB-lite"/>
    </source>
</evidence>
<proteinExistence type="predicted"/>
<dbReference type="SUPFAM" id="SSF69304">
    <property type="entry name" value="Tricorn protease N-terminal domain"/>
    <property type="match status" value="1"/>
</dbReference>
<feature type="region of interest" description="Disordered" evidence="1">
    <location>
        <begin position="149"/>
        <end position="171"/>
    </location>
</feature>
<gene>
    <name evidence="3" type="ORF">RM555_01250</name>
</gene>
<dbReference type="RefSeq" id="WP_311409999.1">
    <property type="nucleotide sequence ID" value="NZ_JAVRFL010000001.1"/>
</dbReference>
<protein>
    <recommendedName>
        <fullName evidence="5">WD40-like Beta Propeller Repeat</fullName>
    </recommendedName>
</protein>
<organism evidence="3 4">
    <name type="scientific">Micromonospora reichwaldensis</name>
    <dbReference type="NCBI Taxonomy" id="3075516"/>
    <lineage>
        <taxon>Bacteria</taxon>
        <taxon>Bacillati</taxon>
        <taxon>Actinomycetota</taxon>
        <taxon>Actinomycetes</taxon>
        <taxon>Micromonosporales</taxon>
        <taxon>Micromonosporaceae</taxon>
        <taxon>Micromonospora</taxon>
    </lineage>
</organism>
<keyword evidence="2" id="KW-0472">Membrane</keyword>
<sequence length="395" mass="41706">MREDELHRLLTVAAEDVRPAHPAATGWERARRVRRARRAAGATALAVALLTGGTALALRPAAPPPPATTATPQESATPHPVPVQTPPADLTYPGHPLGRLGDPVGATLSDRPVRRALALHQPIDPGTGVAGRIRVLGDDGVVRDLDVVTPAPTRDAGGNEAVPLKSGSLSPDGRTAAFAQTDEVIVVDLTTAAVRRHPLKGYLEHVLWSGDRMLVGDDDTTYELDPHTGAARKVPVSPWNVAAPDPIGQPDLLLELGGTPGGLRLHRVATDERGRGLDQVSVNFRALTPGNQVDEFYGRGWLHGHRLARAAWITTGSRGGLEGVAVLDARTGGVTQLLNLGRDRWKGCCEVLGWEPDGAVLLRHNPGGLLRWTPETGEVTGVTRNLFGAVSLSAG</sequence>
<dbReference type="Proteomes" id="UP001180973">
    <property type="component" value="Unassembled WGS sequence"/>
</dbReference>
<evidence type="ECO:0000256" key="2">
    <source>
        <dbReference type="SAM" id="Phobius"/>
    </source>
</evidence>
<keyword evidence="4" id="KW-1185">Reference proteome</keyword>
<accession>A0ABU2WNX1</accession>
<reference evidence="3" key="1">
    <citation type="submission" date="2023-09" db="EMBL/GenBank/DDBJ databases">
        <title>30 novel species of actinomycetes from the DSMZ collection.</title>
        <authorList>
            <person name="Nouioui I."/>
        </authorList>
    </citation>
    <scope>NUCLEOTIDE SEQUENCE</scope>
    <source>
        <strain evidence="3">DSM 115977</strain>
    </source>
</reference>
<keyword evidence="2" id="KW-0812">Transmembrane</keyword>
<evidence type="ECO:0000313" key="4">
    <source>
        <dbReference type="Proteomes" id="UP001180973"/>
    </source>
</evidence>
<feature type="transmembrane region" description="Helical" evidence="2">
    <location>
        <begin position="39"/>
        <end position="58"/>
    </location>
</feature>
<name>A0ABU2WNX1_9ACTN</name>
<feature type="region of interest" description="Disordered" evidence="1">
    <location>
        <begin position="58"/>
        <end position="86"/>
    </location>
</feature>
<comment type="caution">
    <text evidence="3">The sequence shown here is derived from an EMBL/GenBank/DDBJ whole genome shotgun (WGS) entry which is preliminary data.</text>
</comment>
<dbReference type="EMBL" id="JAVRFL010000001">
    <property type="protein sequence ID" value="MDT0527611.1"/>
    <property type="molecule type" value="Genomic_DNA"/>
</dbReference>
<keyword evidence="2" id="KW-1133">Transmembrane helix</keyword>
<evidence type="ECO:0000313" key="3">
    <source>
        <dbReference type="EMBL" id="MDT0527611.1"/>
    </source>
</evidence>
<evidence type="ECO:0008006" key="5">
    <source>
        <dbReference type="Google" id="ProtNLM"/>
    </source>
</evidence>